<comment type="cofactor">
    <cofactor evidence="2">
        <name>[4Fe-4S] cluster</name>
        <dbReference type="ChEBI" id="CHEBI:49883"/>
    </cofactor>
</comment>
<dbReference type="Pfam" id="PF00633">
    <property type="entry name" value="HHH"/>
    <property type="match status" value="1"/>
</dbReference>
<dbReference type="Proteomes" id="UP000616114">
    <property type="component" value="Unassembled WGS sequence"/>
</dbReference>
<evidence type="ECO:0000256" key="4">
    <source>
        <dbReference type="ARBA" id="ARBA00012045"/>
    </source>
</evidence>
<evidence type="ECO:0000256" key="5">
    <source>
        <dbReference type="ARBA" id="ARBA00022023"/>
    </source>
</evidence>
<evidence type="ECO:0000256" key="13">
    <source>
        <dbReference type="ARBA" id="ARBA00023295"/>
    </source>
</evidence>
<dbReference type="GO" id="GO:0046872">
    <property type="term" value="F:metal ion binding"/>
    <property type="evidence" value="ECO:0007669"/>
    <property type="project" value="UniProtKB-KW"/>
</dbReference>
<evidence type="ECO:0000256" key="12">
    <source>
        <dbReference type="ARBA" id="ARBA00023204"/>
    </source>
</evidence>
<evidence type="ECO:0000256" key="6">
    <source>
        <dbReference type="ARBA" id="ARBA00022485"/>
    </source>
</evidence>
<evidence type="ECO:0000256" key="9">
    <source>
        <dbReference type="ARBA" id="ARBA00022801"/>
    </source>
</evidence>
<dbReference type="Pfam" id="PF10576">
    <property type="entry name" value="EndIII_4Fe-2S"/>
    <property type="match status" value="1"/>
</dbReference>
<dbReference type="AlphaFoldDB" id="A0A8J2XIF6"/>
<dbReference type="GO" id="GO:0006284">
    <property type="term" value="P:base-excision repair"/>
    <property type="evidence" value="ECO:0007669"/>
    <property type="project" value="InterPro"/>
</dbReference>
<dbReference type="PROSITE" id="PS01155">
    <property type="entry name" value="ENDONUCLEASE_III_2"/>
    <property type="match status" value="1"/>
</dbReference>
<comment type="similarity">
    <text evidence="3">Belongs to the Nth/MutY family.</text>
</comment>
<sequence length="333" mass="36206">MPNSSTLNPSVRWDSPGPGTLRRWQALIPGWFAAEARDLPWRRPDCTPWGVLVSEIMLQQTPVVRVLPRWEDWMRRWPAPADLAAAPTGDVLRAWDRLGYPRRALRLKEAAAAITARHGGKVPEDEAELRALPGIGEYTAAAVAAFAHGRRSTVLDTNIRRVLARAARGEAAPPPALSRTEYRWAAALVPEDEAVSVRWNAGLMELGALVCTARSPRCTACPLAADCTWLAAGRPGAEAPTVRKQTWHGTDRQLRGAVLAVLRAGDAAVPRGLLVSGREGTASVPESLTESQLEALARLRRLNPDPARMDRIVTGLIGDRLAQENPEGLTLPD</sequence>
<evidence type="ECO:0000313" key="15">
    <source>
        <dbReference type="EMBL" id="GGA01931.1"/>
    </source>
</evidence>
<keyword evidence="8" id="KW-0227">DNA damage</keyword>
<dbReference type="GO" id="GO:0032357">
    <property type="term" value="F:oxidized purine DNA binding"/>
    <property type="evidence" value="ECO:0007669"/>
    <property type="project" value="TreeGrafter"/>
</dbReference>
<keyword evidence="16" id="KW-1185">Reference proteome</keyword>
<dbReference type="GO" id="GO:0035485">
    <property type="term" value="F:adenine/guanine mispair binding"/>
    <property type="evidence" value="ECO:0007669"/>
    <property type="project" value="TreeGrafter"/>
</dbReference>
<dbReference type="PANTHER" id="PTHR42944:SF1">
    <property type="entry name" value="ADENINE DNA GLYCOSYLASE"/>
    <property type="match status" value="1"/>
</dbReference>
<dbReference type="InterPro" id="IPR023170">
    <property type="entry name" value="HhH_base_excis_C"/>
</dbReference>
<reference evidence="15" key="1">
    <citation type="journal article" date="2014" name="Int. J. Syst. Evol. Microbiol.">
        <title>Complete genome sequence of Corynebacterium casei LMG S-19264T (=DSM 44701T), isolated from a smear-ripened cheese.</title>
        <authorList>
            <consortium name="US DOE Joint Genome Institute (JGI-PGF)"/>
            <person name="Walter F."/>
            <person name="Albersmeier A."/>
            <person name="Kalinowski J."/>
            <person name="Ruckert C."/>
        </authorList>
    </citation>
    <scope>NUCLEOTIDE SEQUENCE</scope>
    <source>
        <strain evidence="15">CGMCC 1.12785</strain>
    </source>
</reference>
<evidence type="ECO:0000256" key="2">
    <source>
        <dbReference type="ARBA" id="ARBA00001966"/>
    </source>
</evidence>
<dbReference type="Gene3D" id="1.10.1670.10">
    <property type="entry name" value="Helix-hairpin-Helix base-excision DNA repair enzymes (C-terminal)"/>
    <property type="match status" value="1"/>
</dbReference>
<accession>A0A8J2XIF6</accession>
<evidence type="ECO:0000313" key="16">
    <source>
        <dbReference type="Proteomes" id="UP000616114"/>
    </source>
</evidence>
<evidence type="ECO:0000256" key="7">
    <source>
        <dbReference type="ARBA" id="ARBA00022723"/>
    </source>
</evidence>
<feature type="domain" description="HhH-GPD" evidence="14">
    <location>
        <begin position="57"/>
        <end position="209"/>
    </location>
</feature>
<evidence type="ECO:0000256" key="11">
    <source>
        <dbReference type="ARBA" id="ARBA00023014"/>
    </source>
</evidence>
<organism evidence="15 16">
    <name type="scientific">Sediminivirga luteola</name>
    <dbReference type="NCBI Taxonomy" id="1774748"/>
    <lineage>
        <taxon>Bacteria</taxon>
        <taxon>Bacillati</taxon>
        <taxon>Actinomycetota</taxon>
        <taxon>Actinomycetes</taxon>
        <taxon>Micrococcales</taxon>
        <taxon>Brevibacteriaceae</taxon>
        <taxon>Sediminivirga</taxon>
    </lineage>
</organism>
<dbReference type="InterPro" id="IPR003265">
    <property type="entry name" value="HhH-GPD_domain"/>
</dbReference>
<dbReference type="SMART" id="SM00478">
    <property type="entry name" value="ENDO3c"/>
    <property type="match status" value="1"/>
</dbReference>
<dbReference type="InterPro" id="IPR011257">
    <property type="entry name" value="DNA_glycosylase"/>
</dbReference>
<reference evidence="15" key="2">
    <citation type="submission" date="2020-09" db="EMBL/GenBank/DDBJ databases">
        <authorList>
            <person name="Sun Q."/>
            <person name="Zhou Y."/>
        </authorList>
    </citation>
    <scope>NUCLEOTIDE SEQUENCE</scope>
    <source>
        <strain evidence="15">CGMCC 1.12785</strain>
    </source>
</reference>
<dbReference type="RefSeq" id="WP_188548925.1">
    <property type="nucleotide sequence ID" value="NZ_BMFY01000001.1"/>
</dbReference>
<protein>
    <recommendedName>
        <fullName evidence="5">Adenine DNA glycosylase</fullName>
        <ecNumber evidence="4">3.2.2.31</ecNumber>
    </recommendedName>
</protein>
<dbReference type="EC" id="3.2.2.31" evidence="4"/>
<dbReference type="SUPFAM" id="SSF48150">
    <property type="entry name" value="DNA-glycosylase"/>
    <property type="match status" value="1"/>
</dbReference>
<dbReference type="GO" id="GO:0000701">
    <property type="term" value="F:purine-specific mismatch base pair DNA N-glycosylase activity"/>
    <property type="evidence" value="ECO:0007669"/>
    <property type="project" value="UniProtKB-EC"/>
</dbReference>
<dbReference type="PROSITE" id="PS00764">
    <property type="entry name" value="ENDONUCLEASE_III_1"/>
    <property type="match status" value="1"/>
</dbReference>
<dbReference type="InterPro" id="IPR000445">
    <property type="entry name" value="HhH_motif"/>
</dbReference>
<keyword evidence="7" id="KW-0479">Metal-binding</keyword>
<dbReference type="GO" id="GO:0051539">
    <property type="term" value="F:4 iron, 4 sulfur cluster binding"/>
    <property type="evidence" value="ECO:0007669"/>
    <property type="project" value="UniProtKB-KW"/>
</dbReference>
<name>A0A8J2XIF6_9MICO</name>
<dbReference type="FunFam" id="1.10.340.30:FF:000003">
    <property type="entry name" value="A/G-specific adenine glycosylase"/>
    <property type="match status" value="1"/>
</dbReference>
<dbReference type="EMBL" id="BMFY01000001">
    <property type="protein sequence ID" value="GGA01931.1"/>
    <property type="molecule type" value="Genomic_DNA"/>
</dbReference>
<dbReference type="GO" id="GO:0034039">
    <property type="term" value="F:8-oxo-7,8-dihydroguanine DNA N-glycosylase activity"/>
    <property type="evidence" value="ECO:0007669"/>
    <property type="project" value="TreeGrafter"/>
</dbReference>
<gene>
    <name evidence="15" type="ORF">GCM10011333_00560</name>
</gene>
<keyword evidence="6" id="KW-0004">4Fe-4S</keyword>
<evidence type="ECO:0000256" key="8">
    <source>
        <dbReference type="ARBA" id="ARBA00022763"/>
    </source>
</evidence>
<dbReference type="CDD" id="cd00056">
    <property type="entry name" value="ENDO3c"/>
    <property type="match status" value="1"/>
</dbReference>
<keyword evidence="12" id="KW-0234">DNA repair</keyword>
<dbReference type="InterPro" id="IPR004036">
    <property type="entry name" value="Endonuclease-III-like_CS2"/>
</dbReference>
<proteinExistence type="inferred from homology"/>
<keyword evidence="13" id="KW-0326">Glycosidase</keyword>
<dbReference type="GO" id="GO:0006298">
    <property type="term" value="P:mismatch repair"/>
    <property type="evidence" value="ECO:0007669"/>
    <property type="project" value="TreeGrafter"/>
</dbReference>
<dbReference type="Pfam" id="PF00730">
    <property type="entry name" value="HhH-GPD"/>
    <property type="match status" value="1"/>
</dbReference>
<comment type="catalytic activity">
    <reaction evidence="1">
        <text>Hydrolyzes free adenine bases from 7,8-dihydro-8-oxoguanine:adenine mismatched double-stranded DNA, leaving an apurinic site.</text>
        <dbReference type="EC" id="3.2.2.31"/>
    </reaction>
</comment>
<dbReference type="InterPro" id="IPR004035">
    <property type="entry name" value="Endouclease-III_FeS-bd_BS"/>
</dbReference>
<dbReference type="InterPro" id="IPR003651">
    <property type="entry name" value="Endonuclease3_FeS-loop_motif"/>
</dbReference>
<evidence type="ECO:0000256" key="10">
    <source>
        <dbReference type="ARBA" id="ARBA00023004"/>
    </source>
</evidence>
<evidence type="ECO:0000259" key="14">
    <source>
        <dbReference type="SMART" id="SM00478"/>
    </source>
</evidence>
<keyword evidence="9" id="KW-0378">Hydrolase</keyword>
<comment type="caution">
    <text evidence="15">The sequence shown here is derived from an EMBL/GenBank/DDBJ whole genome shotgun (WGS) entry which is preliminary data.</text>
</comment>
<dbReference type="SMART" id="SM00525">
    <property type="entry name" value="FES"/>
    <property type="match status" value="1"/>
</dbReference>
<keyword evidence="10" id="KW-0408">Iron</keyword>
<evidence type="ECO:0000256" key="1">
    <source>
        <dbReference type="ARBA" id="ARBA00000843"/>
    </source>
</evidence>
<dbReference type="Gene3D" id="1.10.340.30">
    <property type="entry name" value="Hypothetical protein, domain 2"/>
    <property type="match status" value="1"/>
</dbReference>
<keyword evidence="11" id="KW-0411">Iron-sulfur</keyword>
<dbReference type="InterPro" id="IPR044298">
    <property type="entry name" value="MIG/MutY"/>
</dbReference>
<evidence type="ECO:0000256" key="3">
    <source>
        <dbReference type="ARBA" id="ARBA00008343"/>
    </source>
</evidence>
<dbReference type="PANTHER" id="PTHR42944">
    <property type="entry name" value="ADENINE DNA GLYCOSYLASE"/>
    <property type="match status" value="1"/>
</dbReference>